<dbReference type="GO" id="GO:0005829">
    <property type="term" value="C:cytosol"/>
    <property type="evidence" value="ECO:0007669"/>
    <property type="project" value="TreeGrafter"/>
</dbReference>
<evidence type="ECO:0000256" key="6">
    <source>
        <dbReference type="ARBA" id="ARBA00022842"/>
    </source>
</evidence>
<dbReference type="EMBL" id="CP016503">
    <property type="protein sequence ID" value="ANV97498.1"/>
    <property type="molecule type" value="Genomic_DNA"/>
</dbReference>
<evidence type="ECO:0000256" key="8">
    <source>
        <dbReference type="ARBA" id="ARBA00023210"/>
    </source>
</evidence>
<dbReference type="InterPro" id="IPR019987">
    <property type="entry name" value="GTP-bd_ribosome_bio_YsxC"/>
</dbReference>
<dbReference type="SUPFAM" id="SSF52540">
    <property type="entry name" value="P-loop containing nucleoside triphosphate hydrolases"/>
    <property type="match status" value="1"/>
</dbReference>
<evidence type="ECO:0000256" key="5">
    <source>
        <dbReference type="ARBA" id="ARBA00022741"/>
    </source>
</evidence>
<dbReference type="GO" id="GO:0000917">
    <property type="term" value="P:division septum assembly"/>
    <property type="evidence" value="ECO:0007669"/>
    <property type="project" value="UniProtKB-KW"/>
</dbReference>
<dbReference type="CDD" id="cd01876">
    <property type="entry name" value="YihA_EngB"/>
    <property type="match status" value="1"/>
</dbReference>
<keyword evidence="8 10" id="KW-0717">Septation</keyword>
<dbReference type="RefSeq" id="WP_066338586.1">
    <property type="nucleotide sequence ID" value="NZ_CP016503.1"/>
</dbReference>
<evidence type="ECO:0000313" key="13">
    <source>
        <dbReference type="Proteomes" id="UP000092884"/>
    </source>
</evidence>
<keyword evidence="5 10" id="KW-0547">Nucleotide-binding</keyword>
<dbReference type="PANTHER" id="PTHR11649:SF13">
    <property type="entry name" value="ENGB-TYPE G DOMAIN-CONTAINING PROTEIN"/>
    <property type="match status" value="1"/>
</dbReference>
<dbReference type="PANTHER" id="PTHR11649">
    <property type="entry name" value="MSS1/TRME-RELATED GTP-BINDING PROTEIN"/>
    <property type="match status" value="1"/>
</dbReference>
<dbReference type="InterPro" id="IPR027417">
    <property type="entry name" value="P-loop_NTPase"/>
</dbReference>
<keyword evidence="9 10" id="KW-0131">Cell cycle</keyword>
<evidence type="ECO:0000256" key="9">
    <source>
        <dbReference type="ARBA" id="ARBA00023306"/>
    </source>
</evidence>
<keyword evidence="7 10" id="KW-0342">GTP-binding</keyword>
<dbReference type="InterPro" id="IPR006073">
    <property type="entry name" value="GTP-bd"/>
</dbReference>
<sequence length="200" mass="22678">MIKLKEAHFLSSASNFRQAPQAECAEIVCVGRSNVGKSSFINLFTGQKGLAKSSSTPGKTQLINFFNLVFECNGERVPLKLIDLPGFGYAKVSKQIKASWEKNLLDFLCQRRSIKLFLHLIDSRHIGLENDRRVEEFLSSIKLGDQKILKVYTKADKLKNGEKKRFLARGEILISTLKTEHTMPLQELHLKIFQDALGRE</sequence>
<comment type="function">
    <text evidence="10">Necessary for normal cell division and for the maintenance of normal septation.</text>
</comment>
<evidence type="ECO:0000256" key="10">
    <source>
        <dbReference type="HAMAP-Rule" id="MF_00321"/>
    </source>
</evidence>
<evidence type="ECO:0000259" key="11">
    <source>
        <dbReference type="PROSITE" id="PS51706"/>
    </source>
</evidence>
<evidence type="ECO:0000256" key="3">
    <source>
        <dbReference type="ARBA" id="ARBA00022618"/>
    </source>
</evidence>
<keyword evidence="4" id="KW-0479">Metal-binding</keyword>
<dbReference type="HAMAP" id="MF_00321">
    <property type="entry name" value="GTPase_EngB"/>
    <property type="match status" value="1"/>
</dbReference>
<dbReference type="NCBIfam" id="TIGR03598">
    <property type="entry name" value="GTPase_YsxC"/>
    <property type="match status" value="1"/>
</dbReference>
<dbReference type="GO" id="GO:0046872">
    <property type="term" value="F:metal ion binding"/>
    <property type="evidence" value="ECO:0007669"/>
    <property type="project" value="UniProtKB-KW"/>
</dbReference>
<dbReference type="KEGG" id="het:BBW65_01125"/>
<dbReference type="GO" id="GO:0005525">
    <property type="term" value="F:GTP binding"/>
    <property type="evidence" value="ECO:0007669"/>
    <property type="project" value="UniProtKB-UniRule"/>
</dbReference>
<dbReference type="STRING" id="222136.BBW65_01125"/>
<evidence type="ECO:0000313" key="12">
    <source>
        <dbReference type="EMBL" id="ANV97498.1"/>
    </source>
</evidence>
<name>A0A1B1U418_9HELI</name>
<keyword evidence="6" id="KW-0460">Magnesium</keyword>
<comment type="similarity">
    <text evidence="2 10">Belongs to the TRAFAC class TrmE-Era-EngA-EngB-Septin-like GTPase superfamily. EngB GTPase family.</text>
</comment>
<proteinExistence type="inferred from homology"/>
<dbReference type="Proteomes" id="UP000092884">
    <property type="component" value="Chromosome"/>
</dbReference>
<keyword evidence="3 10" id="KW-0132">Cell division</keyword>
<gene>
    <name evidence="10" type="primary">engB</name>
    <name evidence="12" type="ORF">BBW65_01125</name>
</gene>
<evidence type="ECO:0000256" key="7">
    <source>
        <dbReference type="ARBA" id="ARBA00023134"/>
    </source>
</evidence>
<protein>
    <recommendedName>
        <fullName evidence="10">Probable GTP-binding protein EngB</fullName>
    </recommendedName>
</protein>
<comment type="cofactor">
    <cofactor evidence="1">
        <name>Mg(2+)</name>
        <dbReference type="ChEBI" id="CHEBI:18420"/>
    </cofactor>
</comment>
<keyword evidence="13" id="KW-1185">Reference proteome</keyword>
<dbReference type="OrthoDB" id="9804921at2"/>
<dbReference type="InterPro" id="IPR030393">
    <property type="entry name" value="G_ENGB_dom"/>
</dbReference>
<accession>A0A1B1U418</accession>
<dbReference type="AlphaFoldDB" id="A0A1B1U418"/>
<evidence type="ECO:0000256" key="2">
    <source>
        <dbReference type="ARBA" id="ARBA00009638"/>
    </source>
</evidence>
<evidence type="ECO:0000256" key="1">
    <source>
        <dbReference type="ARBA" id="ARBA00001946"/>
    </source>
</evidence>
<evidence type="ECO:0000256" key="4">
    <source>
        <dbReference type="ARBA" id="ARBA00022723"/>
    </source>
</evidence>
<organism evidence="12 13">
    <name type="scientific">Helicobacter enhydrae</name>
    <dbReference type="NCBI Taxonomy" id="222136"/>
    <lineage>
        <taxon>Bacteria</taxon>
        <taxon>Pseudomonadati</taxon>
        <taxon>Campylobacterota</taxon>
        <taxon>Epsilonproteobacteria</taxon>
        <taxon>Campylobacterales</taxon>
        <taxon>Helicobacteraceae</taxon>
        <taxon>Helicobacter</taxon>
    </lineage>
</organism>
<dbReference type="Gene3D" id="3.40.50.300">
    <property type="entry name" value="P-loop containing nucleotide triphosphate hydrolases"/>
    <property type="match status" value="1"/>
</dbReference>
<reference evidence="13" key="1">
    <citation type="submission" date="2016-07" db="EMBL/GenBank/DDBJ databases">
        <authorList>
            <person name="Florea S."/>
            <person name="Webb J.S."/>
            <person name="Jaromczyk J."/>
            <person name="Schardl C.L."/>
        </authorList>
    </citation>
    <scope>NUCLEOTIDE SEQUENCE [LARGE SCALE GENOMIC DNA]</scope>
    <source>
        <strain evidence="13">MIT 01-6242</strain>
    </source>
</reference>
<dbReference type="PROSITE" id="PS51706">
    <property type="entry name" value="G_ENGB"/>
    <property type="match status" value="1"/>
</dbReference>
<feature type="domain" description="EngB-type G" evidence="11">
    <location>
        <begin position="23"/>
        <end position="195"/>
    </location>
</feature>
<dbReference type="Pfam" id="PF01926">
    <property type="entry name" value="MMR_HSR1"/>
    <property type="match status" value="1"/>
</dbReference>